<dbReference type="RefSeq" id="WP_129006557.1">
    <property type="nucleotide sequence ID" value="NZ_SDHZ01000007.1"/>
</dbReference>
<evidence type="ECO:0000313" key="2">
    <source>
        <dbReference type="EMBL" id="RXK80482.1"/>
    </source>
</evidence>
<feature type="transmembrane region" description="Helical" evidence="1">
    <location>
        <begin position="43"/>
        <end position="63"/>
    </location>
</feature>
<comment type="caution">
    <text evidence="2">The sequence shown here is derived from an EMBL/GenBank/DDBJ whole genome shotgun (WGS) entry which is preliminary data.</text>
</comment>
<dbReference type="EMBL" id="SDHZ01000007">
    <property type="protein sequence ID" value="RXK80482.1"/>
    <property type="molecule type" value="Genomic_DNA"/>
</dbReference>
<sequence>MDDPGSSLGYGYFTLIFWIVAAVILILLLIKKIIYPQSVPDKIGVFTATPVLCIVFITVMLSFKDNVGSEWCFTKSNYRYKVITYNYSEPLAVKRVEYYRSADTINSKGTLMDELWIKGSIWIYLSRVGDTVKKVTYKNDIEIK</sequence>
<keyword evidence="3" id="KW-1185">Reference proteome</keyword>
<keyword evidence="1" id="KW-0472">Membrane</keyword>
<dbReference type="Proteomes" id="UP000290545">
    <property type="component" value="Unassembled WGS sequence"/>
</dbReference>
<accession>A0A4Q1CZ32</accession>
<reference evidence="2 3" key="1">
    <citation type="submission" date="2019-01" db="EMBL/GenBank/DDBJ databases">
        <title>Filimonas sp. strain TTM-71.</title>
        <authorList>
            <person name="Chen W.-M."/>
        </authorList>
    </citation>
    <scope>NUCLEOTIDE SEQUENCE [LARGE SCALE GENOMIC DNA]</scope>
    <source>
        <strain evidence="2 3">TTM-71</strain>
    </source>
</reference>
<name>A0A4Q1CZ32_9BACT</name>
<feature type="transmembrane region" description="Helical" evidence="1">
    <location>
        <begin position="12"/>
        <end position="31"/>
    </location>
</feature>
<gene>
    <name evidence="2" type="ORF">ESB13_23575</name>
</gene>
<evidence type="ECO:0000313" key="3">
    <source>
        <dbReference type="Proteomes" id="UP000290545"/>
    </source>
</evidence>
<protein>
    <submittedName>
        <fullName evidence="2">Uncharacterized protein</fullName>
    </submittedName>
</protein>
<keyword evidence="1" id="KW-1133">Transmembrane helix</keyword>
<dbReference type="AlphaFoldDB" id="A0A4Q1CZ32"/>
<organism evidence="2 3">
    <name type="scientific">Filimonas effusa</name>
    <dbReference type="NCBI Taxonomy" id="2508721"/>
    <lineage>
        <taxon>Bacteria</taxon>
        <taxon>Pseudomonadati</taxon>
        <taxon>Bacteroidota</taxon>
        <taxon>Chitinophagia</taxon>
        <taxon>Chitinophagales</taxon>
        <taxon>Chitinophagaceae</taxon>
        <taxon>Filimonas</taxon>
    </lineage>
</organism>
<evidence type="ECO:0000256" key="1">
    <source>
        <dbReference type="SAM" id="Phobius"/>
    </source>
</evidence>
<proteinExistence type="predicted"/>
<dbReference type="OrthoDB" id="677526at2"/>
<keyword evidence="1" id="KW-0812">Transmembrane</keyword>